<dbReference type="Proteomes" id="UP000186456">
    <property type="component" value="Unassembled WGS sequence"/>
</dbReference>
<name>A0A1H0PQA0_MICTS</name>
<reference evidence="1 2" key="1">
    <citation type="submission" date="2016-10" db="EMBL/GenBank/DDBJ databases">
        <authorList>
            <person name="de Groot N.N."/>
        </authorList>
    </citation>
    <scope>NUCLEOTIDE SEQUENCE [LARGE SCALE GENOMIC DNA]</scope>
    <source>
        <strain evidence="1 2">StLB037</strain>
    </source>
</reference>
<dbReference type="RefSeq" id="WP_074695332.1">
    <property type="nucleotide sequence ID" value="NZ_FNJN01000004.1"/>
</dbReference>
<sequence length="115" mass="12330">MPATIASSVATLTPAALSNYTADQDGGSILHDILGRTEDDITLRPAGMRKGTMTLDFATDALANAARVSLGAAAVWTLTHTERTTVNMRFVVRRHGREVAGDGRYAVRVDFEEVP</sequence>
<proteinExistence type="predicted"/>
<accession>A0A1H0PQA0</accession>
<organism evidence="1 2">
    <name type="scientific">Microbacterium testaceum (strain StLB037)</name>
    <dbReference type="NCBI Taxonomy" id="979556"/>
    <lineage>
        <taxon>Bacteria</taxon>
        <taxon>Bacillati</taxon>
        <taxon>Actinomycetota</taxon>
        <taxon>Actinomycetes</taxon>
        <taxon>Micrococcales</taxon>
        <taxon>Microbacteriaceae</taxon>
        <taxon>Microbacterium</taxon>
    </lineage>
</organism>
<protein>
    <submittedName>
        <fullName evidence="1">Uncharacterized protein</fullName>
    </submittedName>
</protein>
<dbReference type="EMBL" id="FNJN01000004">
    <property type="protein sequence ID" value="SDP07292.1"/>
    <property type="molecule type" value="Genomic_DNA"/>
</dbReference>
<evidence type="ECO:0000313" key="2">
    <source>
        <dbReference type="Proteomes" id="UP000186456"/>
    </source>
</evidence>
<gene>
    <name evidence="1" type="ORF">SAMN04487788_1945</name>
</gene>
<dbReference type="AlphaFoldDB" id="A0A1H0PQA0"/>
<evidence type="ECO:0000313" key="1">
    <source>
        <dbReference type="EMBL" id="SDP07292.1"/>
    </source>
</evidence>